<dbReference type="Proteomes" id="UP000237846">
    <property type="component" value="Unassembled WGS sequence"/>
</dbReference>
<protein>
    <recommendedName>
        <fullName evidence="3">DUF2613 family protein</fullName>
    </recommendedName>
</protein>
<proteinExistence type="predicted"/>
<organism evidence="1 2">
    <name type="scientific">Allonocardiopsis opalescens</name>
    <dbReference type="NCBI Taxonomy" id="1144618"/>
    <lineage>
        <taxon>Bacteria</taxon>
        <taxon>Bacillati</taxon>
        <taxon>Actinomycetota</taxon>
        <taxon>Actinomycetes</taxon>
        <taxon>Streptosporangiales</taxon>
        <taxon>Allonocardiopsis</taxon>
    </lineage>
</organism>
<gene>
    <name evidence="1" type="ORF">CLV72_101162</name>
</gene>
<evidence type="ECO:0000313" key="1">
    <source>
        <dbReference type="EMBL" id="PRY01579.1"/>
    </source>
</evidence>
<dbReference type="AlphaFoldDB" id="A0A2T0QCD5"/>
<evidence type="ECO:0000313" key="2">
    <source>
        <dbReference type="Proteomes" id="UP000237846"/>
    </source>
</evidence>
<name>A0A2T0QCD5_9ACTN</name>
<dbReference type="EMBL" id="PVZC01000001">
    <property type="protein sequence ID" value="PRY01579.1"/>
    <property type="molecule type" value="Genomic_DNA"/>
</dbReference>
<reference evidence="1 2" key="1">
    <citation type="submission" date="2018-03" db="EMBL/GenBank/DDBJ databases">
        <title>Genomic Encyclopedia of Archaeal and Bacterial Type Strains, Phase II (KMG-II): from individual species to whole genera.</title>
        <authorList>
            <person name="Goeker M."/>
        </authorList>
    </citation>
    <scope>NUCLEOTIDE SEQUENCE [LARGE SCALE GENOMIC DNA]</scope>
    <source>
        <strain evidence="1 2">DSM 45601</strain>
    </source>
</reference>
<comment type="caution">
    <text evidence="1">The sequence shown here is derived from an EMBL/GenBank/DDBJ whole genome shotgun (WGS) entry which is preliminary data.</text>
</comment>
<keyword evidence="2" id="KW-1185">Reference proteome</keyword>
<sequence>MIGAFAVGLVLALAITVGSSMVITNTAAPEPVNEPLYNYGDR</sequence>
<evidence type="ECO:0008006" key="3">
    <source>
        <dbReference type="Google" id="ProtNLM"/>
    </source>
</evidence>
<accession>A0A2T0QCD5</accession>